<protein>
    <submittedName>
        <fullName evidence="1">Uncharacterized protein</fullName>
    </submittedName>
</protein>
<dbReference type="AlphaFoldDB" id="A0A0A9AYU1"/>
<evidence type="ECO:0000313" key="1">
    <source>
        <dbReference type="EMBL" id="JAD55038.1"/>
    </source>
</evidence>
<reference evidence="1" key="1">
    <citation type="submission" date="2014-09" db="EMBL/GenBank/DDBJ databases">
        <authorList>
            <person name="Magalhaes I.L.F."/>
            <person name="Oliveira U."/>
            <person name="Santos F.R."/>
            <person name="Vidigal T.H.D.A."/>
            <person name="Brescovit A.D."/>
            <person name="Santos A.J."/>
        </authorList>
    </citation>
    <scope>NUCLEOTIDE SEQUENCE</scope>
    <source>
        <tissue evidence="1">Shoot tissue taken approximately 20 cm above the soil surface</tissue>
    </source>
</reference>
<name>A0A0A9AYU1_ARUDO</name>
<sequence>MSNWVSLLFLSSKYMTKHADIIQKFGQKYGIHINDALR</sequence>
<organism evidence="1">
    <name type="scientific">Arundo donax</name>
    <name type="common">Giant reed</name>
    <name type="synonym">Donax arundinaceus</name>
    <dbReference type="NCBI Taxonomy" id="35708"/>
    <lineage>
        <taxon>Eukaryota</taxon>
        <taxon>Viridiplantae</taxon>
        <taxon>Streptophyta</taxon>
        <taxon>Embryophyta</taxon>
        <taxon>Tracheophyta</taxon>
        <taxon>Spermatophyta</taxon>
        <taxon>Magnoliopsida</taxon>
        <taxon>Liliopsida</taxon>
        <taxon>Poales</taxon>
        <taxon>Poaceae</taxon>
        <taxon>PACMAD clade</taxon>
        <taxon>Arundinoideae</taxon>
        <taxon>Arundineae</taxon>
        <taxon>Arundo</taxon>
    </lineage>
</organism>
<reference evidence="1" key="2">
    <citation type="journal article" date="2015" name="Data Brief">
        <title>Shoot transcriptome of the giant reed, Arundo donax.</title>
        <authorList>
            <person name="Barrero R.A."/>
            <person name="Guerrero F.D."/>
            <person name="Moolhuijzen P."/>
            <person name="Goolsby J.A."/>
            <person name="Tidwell J."/>
            <person name="Bellgard S.E."/>
            <person name="Bellgard M.I."/>
        </authorList>
    </citation>
    <scope>NUCLEOTIDE SEQUENCE</scope>
    <source>
        <tissue evidence="1">Shoot tissue taken approximately 20 cm above the soil surface</tissue>
    </source>
</reference>
<dbReference type="EMBL" id="GBRH01242857">
    <property type="protein sequence ID" value="JAD55038.1"/>
    <property type="molecule type" value="Transcribed_RNA"/>
</dbReference>
<proteinExistence type="predicted"/>
<accession>A0A0A9AYU1</accession>